<name>A0AAV5KUL9_9ROSI</name>
<gene>
    <name evidence="2" type="ORF">SLEP1_g37259</name>
</gene>
<feature type="compositionally biased region" description="Polar residues" evidence="1">
    <location>
        <begin position="55"/>
        <end position="64"/>
    </location>
</feature>
<dbReference type="EMBL" id="BPVZ01000078">
    <property type="protein sequence ID" value="GKV28175.1"/>
    <property type="molecule type" value="Genomic_DNA"/>
</dbReference>
<sequence>MNADNSASPNPSAGSISNDSSGINPTASAGTTPAASLHLLLGVISPAALVYHPNPTASAGSHPSNPSPRKF</sequence>
<proteinExistence type="predicted"/>
<accession>A0AAV5KUL9</accession>
<reference evidence="2 3" key="1">
    <citation type="journal article" date="2021" name="Commun. Biol.">
        <title>The genome of Shorea leprosula (Dipterocarpaceae) highlights the ecological relevance of drought in aseasonal tropical rainforests.</title>
        <authorList>
            <person name="Ng K.K.S."/>
            <person name="Kobayashi M.J."/>
            <person name="Fawcett J.A."/>
            <person name="Hatakeyama M."/>
            <person name="Paape T."/>
            <person name="Ng C.H."/>
            <person name="Ang C.C."/>
            <person name="Tnah L.H."/>
            <person name="Lee C.T."/>
            <person name="Nishiyama T."/>
            <person name="Sese J."/>
            <person name="O'Brien M.J."/>
            <person name="Copetti D."/>
            <person name="Mohd Noor M.I."/>
            <person name="Ong R.C."/>
            <person name="Putra M."/>
            <person name="Sireger I.Z."/>
            <person name="Indrioko S."/>
            <person name="Kosugi Y."/>
            <person name="Izuno A."/>
            <person name="Isagi Y."/>
            <person name="Lee S.L."/>
            <person name="Shimizu K.K."/>
        </authorList>
    </citation>
    <scope>NUCLEOTIDE SEQUENCE [LARGE SCALE GENOMIC DNA]</scope>
    <source>
        <strain evidence="2">214</strain>
    </source>
</reference>
<dbReference type="Proteomes" id="UP001054252">
    <property type="component" value="Unassembled WGS sequence"/>
</dbReference>
<evidence type="ECO:0000256" key="1">
    <source>
        <dbReference type="SAM" id="MobiDB-lite"/>
    </source>
</evidence>
<feature type="region of interest" description="Disordered" evidence="1">
    <location>
        <begin position="1"/>
        <end position="31"/>
    </location>
</feature>
<feature type="compositionally biased region" description="Polar residues" evidence="1">
    <location>
        <begin position="1"/>
        <end position="24"/>
    </location>
</feature>
<protein>
    <submittedName>
        <fullName evidence="2">Uncharacterized protein</fullName>
    </submittedName>
</protein>
<organism evidence="2 3">
    <name type="scientific">Rubroshorea leprosula</name>
    <dbReference type="NCBI Taxonomy" id="152421"/>
    <lineage>
        <taxon>Eukaryota</taxon>
        <taxon>Viridiplantae</taxon>
        <taxon>Streptophyta</taxon>
        <taxon>Embryophyta</taxon>
        <taxon>Tracheophyta</taxon>
        <taxon>Spermatophyta</taxon>
        <taxon>Magnoliopsida</taxon>
        <taxon>eudicotyledons</taxon>
        <taxon>Gunneridae</taxon>
        <taxon>Pentapetalae</taxon>
        <taxon>rosids</taxon>
        <taxon>malvids</taxon>
        <taxon>Malvales</taxon>
        <taxon>Dipterocarpaceae</taxon>
        <taxon>Rubroshorea</taxon>
    </lineage>
</organism>
<dbReference type="AlphaFoldDB" id="A0AAV5KUL9"/>
<evidence type="ECO:0000313" key="2">
    <source>
        <dbReference type="EMBL" id="GKV28175.1"/>
    </source>
</evidence>
<evidence type="ECO:0000313" key="3">
    <source>
        <dbReference type="Proteomes" id="UP001054252"/>
    </source>
</evidence>
<comment type="caution">
    <text evidence="2">The sequence shown here is derived from an EMBL/GenBank/DDBJ whole genome shotgun (WGS) entry which is preliminary data.</text>
</comment>
<keyword evidence="3" id="KW-1185">Reference proteome</keyword>
<feature type="region of interest" description="Disordered" evidence="1">
    <location>
        <begin position="51"/>
        <end position="71"/>
    </location>
</feature>